<dbReference type="PANTHER" id="PTHR43567">
    <property type="entry name" value="FLAVOREDOXIN-RELATED-RELATED"/>
    <property type="match status" value="1"/>
</dbReference>
<dbReference type="GO" id="GO:0010181">
    <property type="term" value="F:FMN binding"/>
    <property type="evidence" value="ECO:0007669"/>
    <property type="project" value="InterPro"/>
</dbReference>
<name>A0A6M4JD93_BACSU</name>
<dbReference type="AlphaFoldDB" id="A0A6M4JD93"/>
<evidence type="ECO:0000256" key="2">
    <source>
        <dbReference type="ARBA" id="ARBA00022630"/>
    </source>
</evidence>
<sequence length="207" mass="23630">MDIKKQDTRRFKEIKPKIMYYGTSTFLLTTLNEDGTTNISPMSSSWALGHYIILGVGLGGKAIDNLERHKECVINLPGPDLWENVERISSYSGKKSIPPLKKQIGFTYKKEKYEAAGLTPLQSKTVSPTRIKECPIQIEAEVKHIRLPEYESSFAIVETQALHFHAEESIILDENHINPSKWSPLIYNFRHYFGLGREVGKTFRSET</sequence>
<dbReference type="PANTHER" id="PTHR43567:SF1">
    <property type="entry name" value="FLAVOREDOXIN"/>
    <property type="match status" value="1"/>
</dbReference>
<gene>
    <name evidence="5" type="ORF">HIR78_03080</name>
</gene>
<dbReference type="KEGG" id="bsu:BSU05380"/>
<protein>
    <submittedName>
        <fullName evidence="5">Flavin reductase family protein</fullName>
    </submittedName>
</protein>
<comment type="cofactor">
    <cofactor evidence="1">
        <name>FMN</name>
        <dbReference type="ChEBI" id="CHEBI:58210"/>
    </cofactor>
</comment>
<feature type="domain" description="Flavin reductase like" evidence="4">
    <location>
        <begin position="21"/>
        <end position="195"/>
    </location>
</feature>
<dbReference type="SUPFAM" id="SSF50475">
    <property type="entry name" value="FMN-binding split barrel"/>
    <property type="match status" value="1"/>
</dbReference>
<dbReference type="SMR" id="A0A6M4JD93"/>
<evidence type="ECO:0000313" key="5">
    <source>
        <dbReference type="EMBL" id="QJP87071.1"/>
    </source>
</evidence>
<dbReference type="InterPro" id="IPR012349">
    <property type="entry name" value="Split_barrel_FMN-bd"/>
</dbReference>
<dbReference type="OrthoDB" id="9794638at2"/>
<evidence type="ECO:0000256" key="1">
    <source>
        <dbReference type="ARBA" id="ARBA00001917"/>
    </source>
</evidence>
<dbReference type="InterPro" id="IPR052174">
    <property type="entry name" value="Flavoredoxin"/>
</dbReference>
<dbReference type="EMBL" id="CP052842">
    <property type="protein sequence ID" value="QJP87071.1"/>
    <property type="molecule type" value="Genomic_DNA"/>
</dbReference>
<dbReference type="Gene3D" id="2.30.110.10">
    <property type="entry name" value="Electron Transport, Fmn-binding Protein, Chain A"/>
    <property type="match status" value="1"/>
</dbReference>
<dbReference type="InterPro" id="IPR002563">
    <property type="entry name" value="Flavin_Rdtase-like_dom"/>
</dbReference>
<dbReference type="GO" id="GO:0016646">
    <property type="term" value="F:oxidoreductase activity, acting on the CH-NH group of donors, NAD or NADP as acceptor"/>
    <property type="evidence" value="ECO:0007669"/>
    <property type="project" value="UniProtKB-ARBA"/>
</dbReference>
<dbReference type="Pfam" id="PF01613">
    <property type="entry name" value="Flavin_Reduct"/>
    <property type="match status" value="1"/>
</dbReference>
<evidence type="ECO:0000259" key="4">
    <source>
        <dbReference type="Pfam" id="PF01613"/>
    </source>
</evidence>
<accession>A0A6M4JD93</accession>
<keyword evidence="2" id="KW-0285">Flavoprotein</keyword>
<reference evidence="5" key="1">
    <citation type="submission" date="2020-04" db="EMBL/GenBank/DDBJ databases">
        <title>Phage recombination drives evolution of spore-forming Bacilli.</title>
        <authorList>
            <person name="Dragos A."/>
            <person name="Kovacs A.T."/>
        </authorList>
    </citation>
    <scope>NUCLEOTIDE SEQUENCE</scope>
    <source>
        <strain evidence="5">168</strain>
    </source>
</reference>
<comment type="similarity">
    <text evidence="3">Belongs to the flavoredoxin family.</text>
</comment>
<organism evidence="5">
    <name type="scientific">Bacillus subtilis (strain 168)</name>
    <dbReference type="NCBI Taxonomy" id="224308"/>
    <lineage>
        <taxon>Bacteria</taxon>
        <taxon>Bacillati</taxon>
        <taxon>Bacillota</taxon>
        <taxon>Bacilli</taxon>
        <taxon>Bacillales</taxon>
        <taxon>Bacillaceae</taxon>
        <taxon>Bacillus</taxon>
    </lineage>
</organism>
<dbReference type="RefSeq" id="WP_003243530.1">
    <property type="nucleotide sequence ID" value="NC_000964.3"/>
</dbReference>
<evidence type="ECO:0000256" key="3">
    <source>
        <dbReference type="ARBA" id="ARBA00038054"/>
    </source>
</evidence>
<proteinExistence type="inferred from homology"/>